<feature type="signal peptide" evidence="1">
    <location>
        <begin position="1"/>
        <end position="17"/>
    </location>
</feature>
<gene>
    <name evidence="2" type="ORF">AWRI4619_LOCUS9251</name>
</gene>
<keyword evidence="3" id="KW-1185">Reference proteome</keyword>
<evidence type="ECO:0000313" key="3">
    <source>
        <dbReference type="Proteomes" id="UP000716446"/>
    </source>
</evidence>
<accession>A0A9N8K1J3</accession>
<sequence length="114" mass="12239">MLGLSLLFLFAMSMVTATPSDQMTIPGLLDIVQSPESAAALKVMLDDSPGYSYIDLDLSDVSLLKVSVMHGDDDSVISRMEMPTNSKAAAFQKAIDEEAASQSQLEPLEPESID</sequence>
<comment type="caution">
    <text evidence="2">The sequence shown here is derived from an EMBL/GenBank/DDBJ whole genome shotgun (WGS) entry which is preliminary data.</text>
</comment>
<organism evidence="2 3">
    <name type="scientific">Aureobasidium vineae</name>
    <dbReference type="NCBI Taxonomy" id="2773715"/>
    <lineage>
        <taxon>Eukaryota</taxon>
        <taxon>Fungi</taxon>
        <taxon>Dikarya</taxon>
        <taxon>Ascomycota</taxon>
        <taxon>Pezizomycotina</taxon>
        <taxon>Dothideomycetes</taxon>
        <taxon>Dothideomycetidae</taxon>
        <taxon>Dothideales</taxon>
        <taxon>Saccotheciaceae</taxon>
        <taxon>Aureobasidium</taxon>
    </lineage>
</organism>
<dbReference type="AlphaFoldDB" id="A0A9N8K1J3"/>
<evidence type="ECO:0000256" key="1">
    <source>
        <dbReference type="SAM" id="SignalP"/>
    </source>
</evidence>
<name>A0A9N8K1J3_9PEZI</name>
<feature type="chain" id="PRO_5040402950" evidence="1">
    <location>
        <begin position="18"/>
        <end position="114"/>
    </location>
</feature>
<evidence type="ECO:0000313" key="2">
    <source>
        <dbReference type="EMBL" id="CAD0096188.1"/>
    </source>
</evidence>
<keyword evidence="1" id="KW-0732">Signal</keyword>
<protein>
    <submittedName>
        <fullName evidence="2">Uncharacterized protein</fullName>
    </submittedName>
</protein>
<dbReference type="EMBL" id="CAIJEN010000016">
    <property type="protein sequence ID" value="CAD0096188.1"/>
    <property type="molecule type" value="Genomic_DNA"/>
</dbReference>
<proteinExistence type="predicted"/>
<dbReference type="Proteomes" id="UP000716446">
    <property type="component" value="Unassembled WGS sequence"/>
</dbReference>
<reference evidence="2" key="1">
    <citation type="submission" date="2020-06" db="EMBL/GenBank/DDBJ databases">
        <authorList>
            <person name="Onetto C."/>
        </authorList>
    </citation>
    <scope>NUCLEOTIDE SEQUENCE</scope>
</reference>